<dbReference type="EMBL" id="SRZC01000012">
    <property type="protein sequence ID" value="TGX82086.1"/>
    <property type="molecule type" value="Genomic_DNA"/>
</dbReference>
<name>A0AC61QPY4_9BACT</name>
<gene>
    <name evidence="1" type="ORF">E5358_08485</name>
</gene>
<sequence>MTIEDIKNLVSADESRTLELKKTTGELKDGMHSACAFLNTEGGWLIFGVAPKSLKIIGQEVTDKTQQEIAQALAGLDLR</sequence>
<keyword evidence="1" id="KW-0067">ATP-binding</keyword>
<proteinExistence type="predicted"/>
<accession>A0AC61QPY4</accession>
<comment type="caution">
    <text evidence="1">The sequence shown here is derived from an EMBL/GenBank/DDBJ whole genome shotgun (WGS) entry which is preliminary data.</text>
</comment>
<evidence type="ECO:0000313" key="1">
    <source>
        <dbReference type="EMBL" id="TGX82086.1"/>
    </source>
</evidence>
<keyword evidence="2" id="KW-1185">Reference proteome</keyword>
<dbReference type="Proteomes" id="UP000308886">
    <property type="component" value="Unassembled WGS sequence"/>
</dbReference>
<keyword evidence="1" id="KW-0547">Nucleotide-binding</keyword>
<evidence type="ECO:0000313" key="2">
    <source>
        <dbReference type="Proteomes" id="UP000308886"/>
    </source>
</evidence>
<organism evidence="1 2">
    <name type="scientific">Palleniella muris</name>
    <dbReference type="NCBI Taxonomy" id="3038145"/>
    <lineage>
        <taxon>Bacteria</taxon>
        <taxon>Pseudomonadati</taxon>
        <taxon>Bacteroidota</taxon>
        <taxon>Bacteroidia</taxon>
        <taxon>Bacteroidales</taxon>
        <taxon>Prevotellaceae</taxon>
        <taxon>Palleniella</taxon>
    </lineage>
</organism>
<reference evidence="1" key="1">
    <citation type="submission" date="2019-04" db="EMBL/GenBank/DDBJ databases">
        <title>Microbes associate with the intestines of laboratory mice.</title>
        <authorList>
            <person name="Navarre W."/>
            <person name="Wong E."/>
            <person name="Huang K."/>
            <person name="Tropini C."/>
            <person name="Ng K."/>
            <person name="Yu B."/>
        </authorList>
    </citation>
    <scope>NUCLEOTIDE SEQUENCE</scope>
    <source>
        <strain evidence="1">NM73_A23</strain>
    </source>
</reference>
<protein>
    <submittedName>
        <fullName evidence="1">ATP-binding protein</fullName>
    </submittedName>
</protein>